<evidence type="ECO:0000256" key="1">
    <source>
        <dbReference type="SAM" id="MobiDB-lite"/>
    </source>
</evidence>
<accession>A0ABW8EF94</accession>
<dbReference type="Proteomes" id="UP001617351">
    <property type="component" value="Unassembled WGS sequence"/>
</dbReference>
<dbReference type="InterPro" id="IPR010879">
    <property type="entry name" value="DUF1508"/>
</dbReference>
<gene>
    <name evidence="3" type="ORF">ACIO7M_12400</name>
</gene>
<dbReference type="SUPFAM" id="SSF160113">
    <property type="entry name" value="YegP-like"/>
    <property type="match status" value="1"/>
</dbReference>
<feature type="region of interest" description="Disordered" evidence="1">
    <location>
        <begin position="38"/>
        <end position="122"/>
    </location>
</feature>
<dbReference type="EMBL" id="JBIUYY010000004">
    <property type="protein sequence ID" value="MFJ2821903.1"/>
    <property type="molecule type" value="Genomic_DNA"/>
</dbReference>
<name>A0ABW8EF94_STRT5</name>
<feature type="compositionally biased region" description="Low complexity" evidence="1">
    <location>
        <begin position="48"/>
        <end position="61"/>
    </location>
</feature>
<evidence type="ECO:0000259" key="2">
    <source>
        <dbReference type="Pfam" id="PF07411"/>
    </source>
</evidence>
<sequence length="122" mass="13084">MAARFEVRHQRGKGYHFVLIATNGQVIATSEHYETHRACLGGTTPSNATPTLPTRTPPAAMRTRDRAAPQARPTAAIVQPPTREKGHGFHERRGTAPGPGQYRGPCRRPRLAGVAADLGSGP</sequence>
<organism evidence="3 4">
    <name type="scientific">Streptomyces toxytricini</name>
    <name type="common">Actinomyces toxytricini</name>
    <dbReference type="NCBI Taxonomy" id="67369"/>
    <lineage>
        <taxon>Bacteria</taxon>
        <taxon>Bacillati</taxon>
        <taxon>Actinomycetota</taxon>
        <taxon>Actinomycetes</taxon>
        <taxon>Kitasatosporales</taxon>
        <taxon>Streptomycetaceae</taxon>
        <taxon>Streptomyces</taxon>
    </lineage>
</organism>
<evidence type="ECO:0000313" key="3">
    <source>
        <dbReference type="EMBL" id="MFJ2821903.1"/>
    </source>
</evidence>
<keyword evidence="4" id="KW-1185">Reference proteome</keyword>
<feature type="domain" description="DUF1508" evidence="2">
    <location>
        <begin position="14"/>
        <end position="42"/>
    </location>
</feature>
<evidence type="ECO:0000313" key="4">
    <source>
        <dbReference type="Proteomes" id="UP001617351"/>
    </source>
</evidence>
<proteinExistence type="predicted"/>
<comment type="caution">
    <text evidence="3">The sequence shown here is derived from an EMBL/GenBank/DDBJ whole genome shotgun (WGS) entry which is preliminary data.</text>
</comment>
<feature type="compositionally biased region" description="Basic and acidic residues" evidence="1">
    <location>
        <begin position="82"/>
        <end position="94"/>
    </location>
</feature>
<dbReference type="RefSeq" id="WP_402380142.1">
    <property type="nucleotide sequence ID" value="NZ_JBIUYY010000004.1"/>
</dbReference>
<reference evidence="3 4" key="1">
    <citation type="submission" date="2024-10" db="EMBL/GenBank/DDBJ databases">
        <title>The Natural Products Discovery Center: Release of the First 8490 Sequenced Strains for Exploring Actinobacteria Biosynthetic Diversity.</title>
        <authorList>
            <person name="Kalkreuter E."/>
            <person name="Kautsar S.A."/>
            <person name="Yang D."/>
            <person name="Bader C.D."/>
            <person name="Teijaro C.N."/>
            <person name="Fluegel L."/>
            <person name="Davis C.M."/>
            <person name="Simpson J.R."/>
            <person name="Lauterbach L."/>
            <person name="Steele A.D."/>
            <person name="Gui C."/>
            <person name="Meng S."/>
            <person name="Li G."/>
            <person name="Viehrig K."/>
            <person name="Ye F."/>
            <person name="Su P."/>
            <person name="Kiefer A.F."/>
            <person name="Nichols A."/>
            <person name="Cepeda A.J."/>
            <person name="Yan W."/>
            <person name="Fan B."/>
            <person name="Jiang Y."/>
            <person name="Adhikari A."/>
            <person name="Zheng C.-J."/>
            <person name="Schuster L."/>
            <person name="Cowan T.M."/>
            <person name="Smanski M.J."/>
            <person name="Chevrette M.G."/>
            <person name="De Carvalho L.P.S."/>
            <person name="Shen B."/>
        </authorList>
    </citation>
    <scope>NUCLEOTIDE SEQUENCE [LARGE SCALE GENOMIC DNA]</scope>
    <source>
        <strain evidence="3 4">NPDC087220</strain>
    </source>
</reference>
<protein>
    <submittedName>
        <fullName evidence="3">YegP family protein</fullName>
    </submittedName>
</protein>
<dbReference type="InterPro" id="IPR036913">
    <property type="entry name" value="YegP-like_sf"/>
</dbReference>
<dbReference type="Pfam" id="PF07411">
    <property type="entry name" value="DUF1508"/>
    <property type="match status" value="1"/>
</dbReference>
<dbReference type="Gene3D" id="3.30.160.160">
    <property type="entry name" value="YegP-like"/>
    <property type="match status" value="1"/>
</dbReference>